<accession>A0AAE0SQF0</accession>
<dbReference type="AlphaFoldDB" id="A0AAE0SQF0"/>
<evidence type="ECO:0008006" key="4">
    <source>
        <dbReference type="Google" id="ProtNLM"/>
    </source>
</evidence>
<gene>
    <name evidence="2" type="ORF">CHS0354_025416</name>
</gene>
<dbReference type="EMBL" id="JAEAOA010001512">
    <property type="protein sequence ID" value="KAK3595780.1"/>
    <property type="molecule type" value="Genomic_DNA"/>
</dbReference>
<dbReference type="Proteomes" id="UP001195483">
    <property type="component" value="Unassembled WGS sequence"/>
</dbReference>
<protein>
    <recommendedName>
        <fullName evidence="4">EMI domain-containing protein</fullName>
    </recommendedName>
</protein>
<evidence type="ECO:0000313" key="2">
    <source>
        <dbReference type="EMBL" id="KAK3595780.1"/>
    </source>
</evidence>
<organism evidence="2 3">
    <name type="scientific">Potamilus streckersoni</name>
    <dbReference type="NCBI Taxonomy" id="2493646"/>
    <lineage>
        <taxon>Eukaryota</taxon>
        <taxon>Metazoa</taxon>
        <taxon>Spiralia</taxon>
        <taxon>Lophotrochozoa</taxon>
        <taxon>Mollusca</taxon>
        <taxon>Bivalvia</taxon>
        <taxon>Autobranchia</taxon>
        <taxon>Heteroconchia</taxon>
        <taxon>Palaeoheterodonta</taxon>
        <taxon>Unionida</taxon>
        <taxon>Unionoidea</taxon>
        <taxon>Unionidae</taxon>
        <taxon>Ambleminae</taxon>
        <taxon>Lampsilini</taxon>
        <taxon>Potamilus</taxon>
    </lineage>
</organism>
<proteinExistence type="predicted"/>
<keyword evidence="3" id="KW-1185">Reference proteome</keyword>
<keyword evidence="1" id="KW-0472">Membrane</keyword>
<sequence>MGSESYDGQMSWPIFQRLPLFACIMCLAISLVSGRLCTEVKAGNRMEEVDVGFPCIQKYSARCGWFSLEYCTFYHHTICKKVVNQTVTFYYAETWCCPGYVMAENSTCVEGFSVPETRLVKMEEKKATVSPGGYAGIACAFVFMNIVIVFIIYGVRKR</sequence>
<keyword evidence="1" id="KW-1133">Transmembrane helix</keyword>
<reference evidence="2" key="1">
    <citation type="journal article" date="2021" name="Genome Biol. Evol.">
        <title>A High-Quality Reference Genome for a Parasitic Bivalve with Doubly Uniparental Inheritance (Bivalvia: Unionida).</title>
        <authorList>
            <person name="Smith C.H."/>
        </authorList>
    </citation>
    <scope>NUCLEOTIDE SEQUENCE</scope>
    <source>
        <strain evidence="2">CHS0354</strain>
    </source>
</reference>
<feature type="transmembrane region" description="Helical" evidence="1">
    <location>
        <begin position="134"/>
        <end position="155"/>
    </location>
</feature>
<evidence type="ECO:0000256" key="1">
    <source>
        <dbReference type="SAM" id="Phobius"/>
    </source>
</evidence>
<comment type="caution">
    <text evidence="2">The sequence shown here is derived from an EMBL/GenBank/DDBJ whole genome shotgun (WGS) entry which is preliminary data.</text>
</comment>
<reference evidence="2" key="2">
    <citation type="journal article" date="2021" name="Genome Biol. Evol.">
        <title>Developing a high-quality reference genome for a parasitic bivalve with doubly uniparental inheritance (Bivalvia: Unionida).</title>
        <authorList>
            <person name="Smith C.H."/>
        </authorList>
    </citation>
    <scope>NUCLEOTIDE SEQUENCE</scope>
    <source>
        <strain evidence="2">CHS0354</strain>
        <tissue evidence="2">Mantle</tissue>
    </source>
</reference>
<reference evidence="2" key="3">
    <citation type="submission" date="2023-05" db="EMBL/GenBank/DDBJ databases">
        <authorList>
            <person name="Smith C.H."/>
        </authorList>
    </citation>
    <scope>NUCLEOTIDE SEQUENCE</scope>
    <source>
        <strain evidence="2">CHS0354</strain>
        <tissue evidence="2">Mantle</tissue>
    </source>
</reference>
<evidence type="ECO:0000313" key="3">
    <source>
        <dbReference type="Proteomes" id="UP001195483"/>
    </source>
</evidence>
<name>A0AAE0SQF0_9BIVA</name>
<keyword evidence="1" id="KW-0812">Transmembrane</keyword>